<reference evidence="14" key="1">
    <citation type="submission" date="2014-09" db="EMBL/GenBank/DDBJ databases">
        <title>Whole genome shotgun sequence of Streptomyces sp. NBRC 110027.</title>
        <authorList>
            <person name="Komaki H."/>
            <person name="Ichikawa N."/>
            <person name="Katano-Makiyama Y."/>
            <person name="Hosoyama A."/>
            <person name="Hashimoto M."/>
            <person name="Uohara A."/>
            <person name="Kitahashi Y."/>
            <person name="Ohji S."/>
            <person name="Kimura A."/>
            <person name="Yamazoe A."/>
            <person name="Igarashi Y."/>
            <person name="Fujita N."/>
        </authorList>
    </citation>
    <scope>NUCLEOTIDE SEQUENCE [LARGE SCALE GENOMIC DNA]</scope>
    <source>
        <strain evidence="14">NBRC 110027</strain>
    </source>
</reference>
<dbReference type="GO" id="GO:0003677">
    <property type="term" value="F:DNA binding"/>
    <property type="evidence" value="ECO:0007669"/>
    <property type="project" value="InterPro"/>
</dbReference>
<evidence type="ECO:0000256" key="11">
    <source>
        <dbReference type="SAM" id="Phobius"/>
    </source>
</evidence>
<dbReference type="OrthoDB" id="9807790at2"/>
<dbReference type="RefSeq" id="WP_042160614.1">
    <property type="nucleotide sequence ID" value="NZ_BBNO01000009.1"/>
</dbReference>
<evidence type="ECO:0000256" key="7">
    <source>
        <dbReference type="ARBA" id="ARBA00022989"/>
    </source>
</evidence>
<dbReference type="InterPro" id="IPR050206">
    <property type="entry name" value="FtsK/SpoIIIE/SftA"/>
</dbReference>
<sequence length="1324" mass="143057">MSTRLIHRPARTTRPPAASEARIIEAPPNLPEGKAGNIAMSLLPVAGVMSSVVMMTVVRNSQFAGLGAIILVVTVIGSVALVFSQRGKAQRTRRTQREAYLAYLEDLREELGGEERERRERAGVLNPPPAALYDIVRDPARLWERRRVDGDFLRVRVGTGEMPVRNLQIAQQGSSVLTPPDRFMLNEASSLMARFRTGTELPLTVPLDRVGNVSVIGPREDCLRVARALLVQAAALHAPDDVAMALAVPGDRLADWEWAKWLPHLLDTEQFDGPVAARRIAPSAPQLARLLGPELRRRASYAAEVRRGLSGNDALSMTSRLLVVADGHGEDAVDLPRPDEAVGLRDMGVTVLHLLEQRVQEPGQVGVRISVDGDQVVIEDLREQEPVSAHGTVDEAAIPFAEGLARMLAPLRLSAESLVDAPLTGPVDFDDLLGIDDMAQLDVARLWAPRGERAFLRVPIGINDSREPVLLDLKESSELGMGPHGLCVGATGSGKSELLRTLVLALVATHPPEDLALVLVDYKGGATFAPFADLPHVAGVITNLENQAGLVERVHASLAGEVKRRQQVLKDAGNIADIGDYAALRAHQRPDLDPLPHLFVVIDEFGELLTAKPDFIDLFLSIGRIGRSIGVHLLLSSQRIEGGNLKGLDTYLSYRLGLRTFSADESRTVLDTTDAFHLPPLPGFGYLKVDTSHYDRFKASYVSGAYRGPVQRGEEEDTGPLALPYDTFNTMTGAKDSDAEEPAVRRREMGPTELGVMVEQLAHAAGPVRRIWLPPLPEAITLDTVAGPLEVGTRGMQLTGRRGPLEVPLGVLDDPAKQWQGQWYLDLTLAGGHAAVIGGPQSGKTTLLRTLVLSLALTHTPQEVGIYGLDLVGGGLAALAGLPHVGGVAGRVDRERVARTVDEVRHMLAAREDLFREHAIDSVDQLRTLHAAGRLPQLASAEIVLVIDGFGALRDDFEELDDAIADILQRGGGYGIHVVAGMLRWNDVRIAVQSNFGTRVELRLNDPSESSIDSKLAATLSPDEPGRVLTTGKLFAQVALPRTDALADTADLGAVLERVTRTIRATWSGEVAQPVRVLPHILQPHLLPGLVAESQRVPIGLDQTALEPVLLDLFQHDQHLLVMGDSECGKTNLLRTIAAGLIERYSEDELVFAVMDPRRSLRGTIPDEFSGGYAYNAKLCTSLAAAVCTELDKRLPEDGAGLEDLEPGSWGGGPRIVVLVDDYDILTTAGQEPLARFLPYIPSAVDIGLHFVLTRRVAGASRGIYEPLVQGLRESGSSALLMAGDRGEGQLFPGVYASWQPPGRGVLIRRGQANRLIQTVYSPA</sequence>
<evidence type="ECO:0000256" key="2">
    <source>
        <dbReference type="ARBA" id="ARBA00022475"/>
    </source>
</evidence>
<dbReference type="GO" id="GO:0005886">
    <property type="term" value="C:plasma membrane"/>
    <property type="evidence" value="ECO:0007669"/>
    <property type="project" value="UniProtKB-SubCell"/>
</dbReference>
<gene>
    <name evidence="13" type="ORF">TPA0598_09_02930</name>
</gene>
<comment type="subcellular location">
    <subcellularLocation>
        <location evidence="1">Cell membrane</location>
        <topology evidence="1">Multi-pass membrane protein</topology>
    </subcellularLocation>
</comment>
<dbReference type="GO" id="GO:0005524">
    <property type="term" value="F:ATP binding"/>
    <property type="evidence" value="ECO:0007669"/>
    <property type="project" value="UniProtKB-UniRule"/>
</dbReference>
<evidence type="ECO:0000256" key="9">
    <source>
        <dbReference type="PROSITE-ProRule" id="PRU00289"/>
    </source>
</evidence>
<dbReference type="Pfam" id="PF01580">
    <property type="entry name" value="FtsK_SpoIIIE"/>
    <property type="match status" value="3"/>
</dbReference>
<keyword evidence="8 11" id="KW-0472">Membrane</keyword>
<keyword evidence="7 11" id="KW-1133">Transmembrane helix</keyword>
<dbReference type="PROSITE" id="PS50901">
    <property type="entry name" value="FTSK"/>
    <property type="match status" value="3"/>
</dbReference>
<evidence type="ECO:0000256" key="6">
    <source>
        <dbReference type="ARBA" id="ARBA00022840"/>
    </source>
</evidence>
<dbReference type="InterPro" id="IPR027417">
    <property type="entry name" value="P-loop_NTPase"/>
</dbReference>
<dbReference type="Proteomes" id="UP000048965">
    <property type="component" value="Unassembled WGS sequence"/>
</dbReference>
<accession>A0A0P4RGB6</accession>
<proteinExistence type="predicted"/>
<dbReference type="EMBL" id="BBNO01000009">
    <property type="protein sequence ID" value="GAO12002.1"/>
    <property type="molecule type" value="Genomic_DNA"/>
</dbReference>
<evidence type="ECO:0000256" key="1">
    <source>
        <dbReference type="ARBA" id="ARBA00004651"/>
    </source>
</evidence>
<evidence type="ECO:0000256" key="8">
    <source>
        <dbReference type="ARBA" id="ARBA00023136"/>
    </source>
</evidence>
<feature type="transmembrane region" description="Helical" evidence="11">
    <location>
        <begin position="63"/>
        <end position="84"/>
    </location>
</feature>
<dbReference type="InterPro" id="IPR023837">
    <property type="entry name" value="EccCb-like_Actinobacteria"/>
</dbReference>
<evidence type="ECO:0000256" key="5">
    <source>
        <dbReference type="ARBA" id="ARBA00022741"/>
    </source>
</evidence>
<dbReference type="NCBIfam" id="TIGR03924">
    <property type="entry name" value="T7SS_EccC_a"/>
    <property type="match status" value="1"/>
</dbReference>
<keyword evidence="2" id="KW-1003">Cell membrane</keyword>
<organism evidence="13 14">
    <name type="scientific">Streptomyces lydicamycinicus</name>
    <dbReference type="NCBI Taxonomy" id="1546107"/>
    <lineage>
        <taxon>Bacteria</taxon>
        <taxon>Bacillati</taxon>
        <taxon>Actinomycetota</taxon>
        <taxon>Actinomycetes</taxon>
        <taxon>Kitasatosporales</taxon>
        <taxon>Streptomycetaceae</taxon>
        <taxon>Streptomyces</taxon>
    </lineage>
</organism>
<feature type="region of interest" description="Disordered" evidence="10">
    <location>
        <begin position="710"/>
        <end position="743"/>
    </location>
</feature>
<keyword evidence="14" id="KW-1185">Reference proteome</keyword>
<dbReference type="InterPro" id="IPR003593">
    <property type="entry name" value="AAA+_ATPase"/>
</dbReference>
<feature type="binding site" evidence="9">
    <location>
        <begin position="489"/>
        <end position="496"/>
    </location>
    <ligand>
        <name>ATP</name>
        <dbReference type="ChEBI" id="CHEBI:30616"/>
    </ligand>
</feature>
<dbReference type="PANTHER" id="PTHR22683:SF1">
    <property type="entry name" value="TYPE VII SECRETION SYSTEM PROTEIN ESSC"/>
    <property type="match status" value="1"/>
</dbReference>
<feature type="binding site" evidence="9">
    <location>
        <begin position="838"/>
        <end position="845"/>
    </location>
    <ligand>
        <name>ATP</name>
        <dbReference type="ChEBI" id="CHEBI:30616"/>
    </ligand>
</feature>
<evidence type="ECO:0000313" key="13">
    <source>
        <dbReference type="EMBL" id="GAO12002.1"/>
    </source>
</evidence>
<feature type="binding site" evidence="9">
    <location>
        <begin position="1124"/>
        <end position="1131"/>
    </location>
    <ligand>
        <name>ATP</name>
        <dbReference type="ChEBI" id="CHEBI:30616"/>
    </ligand>
</feature>
<keyword evidence="3 11" id="KW-0812">Transmembrane</keyword>
<feature type="domain" description="FtsK" evidence="12">
    <location>
        <begin position="466"/>
        <end position="667"/>
    </location>
</feature>
<feature type="domain" description="FtsK" evidence="12">
    <location>
        <begin position="1106"/>
        <end position="1291"/>
    </location>
</feature>
<keyword evidence="5 9" id="KW-0547">Nucleotide-binding</keyword>
<dbReference type="NCBIfam" id="TIGR03925">
    <property type="entry name" value="T7SS_EccC_b"/>
    <property type="match status" value="1"/>
</dbReference>
<dbReference type="PANTHER" id="PTHR22683">
    <property type="entry name" value="SPORULATION PROTEIN RELATED"/>
    <property type="match status" value="1"/>
</dbReference>
<dbReference type="InterPro" id="IPR023836">
    <property type="entry name" value="EccCa-like_Actinobacteria"/>
</dbReference>
<keyword evidence="4" id="KW-0677">Repeat</keyword>
<evidence type="ECO:0000313" key="14">
    <source>
        <dbReference type="Proteomes" id="UP000048965"/>
    </source>
</evidence>
<evidence type="ECO:0000256" key="4">
    <source>
        <dbReference type="ARBA" id="ARBA00022737"/>
    </source>
</evidence>
<name>A0A0P4RGB6_9ACTN</name>
<keyword evidence="6 9" id="KW-0067">ATP-binding</keyword>
<dbReference type="Gene3D" id="3.40.50.300">
    <property type="entry name" value="P-loop containing nucleotide triphosphate hydrolases"/>
    <property type="match status" value="4"/>
</dbReference>
<protein>
    <recommendedName>
        <fullName evidence="12">FtsK domain-containing protein</fullName>
    </recommendedName>
</protein>
<comment type="caution">
    <text evidence="13">The sequence shown here is derived from an EMBL/GenBank/DDBJ whole genome shotgun (WGS) entry which is preliminary data.</text>
</comment>
<evidence type="ECO:0000259" key="12">
    <source>
        <dbReference type="PROSITE" id="PS50901"/>
    </source>
</evidence>
<evidence type="ECO:0000256" key="3">
    <source>
        <dbReference type="ARBA" id="ARBA00022692"/>
    </source>
</evidence>
<dbReference type="SMART" id="SM00382">
    <property type="entry name" value="AAA"/>
    <property type="match status" value="3"/>
</dbReference>
<evidence type="ECO:0000256" key="10">
    <source>
        <dbReference type="SAM" id="MobiDB-lite"/>
    </source>
</evidence>
<dbReference type="InterPro" id="IPR002543">
    <property type="entry name" value="FtsK_dom"/>
</dbReference>
<dbReference type="SUPFAM" id="SSF52540">
    <property type="entry name" value="P-loop containing nucleoside triphosphate hydrolases"/>
    <property type="match status" value="3"/>
</dbReference>
<reference evidence="13 14" key="2">
    <citation type="journal article" date="2015" name="Stand. Genomic Sci.">
        <title>Draft genome sequence of marine-derived Streptomyces sp. TP-A0598, a producer of anti-MRSA antibiotic lydicamycins.</title>
        <authorList>
            <person name="Komaki H."/>
            <person name="Ichikawa N."/>
            <person name="Hosoyama A."/>
            <person name="Fujita N."/>
            <person name="Igarashi Y."/>
        </authorList>
    </citation>
    <scope>NUCLEOTIDE SEQUENCE [LARGE SCALE GENOMIC DNA]</scope>
    <source>
        <strain evidence="13 14">NBRC 110027</strain>
    </source>
</reference>
<feature type="domain" description="FtsK" evidence="12">
    <location>
        <begin position="820"/>
        <end position="1011"/>
    </location>
</feature>